<proteinExistence type="predicted"/>
<dbReference type="Pfam" id="PF00005">
    <property type="entry name" value="ABC_tran"/>
    <property type="match status" value="1"/>
</dbReference>
<dbReference type="EMBL" id="KL142370">
    <property type="protein sequence ID" value="KDR82047.1"/>
    <property type="molecule type" value="Genomic_DNA"/>
</dbReference>
<evidence type="ECO:0000313" key="5">
    <source>
        <dbReference type="Proteomes" id="UP000027222"/>
    </source>
</evidence>
<evidence type="ECO:0000256" key="2">
    <source>
        <dbReference type="SAM" id="Coils"/>
    </source>
</evidence>
<dbReference type="OrthoDB" id="3023006at2759"/>
<evidence type="ECO:0000313" key="4">
    <source>
        <dbReference type="EMBL" id="KDR82047.1"/>
    </source>
</evidence>
<dbReference type="InterPro" id="IPR027417">
    <property type="entry name" value="P-loop_NTPase"/>
</dbReference>
<protein>
    <recommendedName>
        <fullName evidence="3">ABC transporter domain-containing protein</fullName>
    </recommendedName>
</protein>
<feature type="coiled-coil region" evidence="2">
    <location>
        <begin position="20"/>
        <end position="54"/>
    </location>
</feature>
<dbReference type="PANTHER" id="PTHR19211:SF5">
    <property type="entry name" value="ELONGATION FACTOR 3A-RELATED"/>
    <property type="match status" value="1"/>
</dbReference>
<dbReference type="AlphaFoldDB" id="A0A067TI90"/>
<dbReference type="InterPro" id="IPR003439">
    <property type="entry name" value="ABC_transporter-like_ATP-bd"/>
</dbReference>
<keyword evidence="2" id="KW-0175">Coiled coil</keyword>
<name>A0A067TI90_GALM3</name>
<evidence type="ECO:0000259" key="3">
    <source>
        <dbReference type="Pfam" id="PF00005"/>
    </source>
</evidence>
<accession>A0A067TI90</accession>
<dbReference type="GO" id="GO:0003746">
    <property type="term" value="F:translation elongation factor activity"/>
    <property type="evidence" value="ECO:0007669"/>
    <property type="project" value="TreeGrafter"/>
</dbReference>
<dbReference type="InterPro" id="IPR050611">
    <property type="entry name" value="ABCF"/>
</dbReference>
<reference evidence="5" key="1">
    <citation type="journal article" date="2014" name="Proc. Natl. Acad. Sci. U.S.A.">
        <title>Extensive sampling of basidiomycete genomes demonstrates inadequacy of the white-rot/brown-rot paradigm for wood decay fungi.</title>
        <authorList>
            <person name="Riley R."/>
            <person name="Salamov A.A."/>
            <person name="Brown D.W."/>
            <person name="Nagy L.G."/>
            <person name="Floudas D."/>
            <person name="Held B.W."/>
            <person name="Levasseur A."/>
            <person name="Lombard V."/>
            <person name="Morin E."/>
            <person name="Otillar R."/>
            <person name="Lindquist E.A."/>
            <person name="Sun H."/>
            <person name="LaButti K.M."/>
            <person name="Schmutz J."/>
            <person name="Jabbour D."/>
            <person name="Luo H."/>
            <person name="Baker S.E."/>
            <person name="Pisabarro A.G."/>
            <person name="Walton J.D."/>
            <person name="Blanchette R.A."/>
            <person name="Henrissat B."/>
            <person name="Martin F."/>
            <person name="Cullen D."/>
            <person name="Hibbett D.S."/>
            <person name="Grigoriev I.V."/>
        </authorList>
    </citation>
    <scope>NUCLEOTIDE SEQUENCE [LARGE SCALE GENOMIC DNA]</scope>
    <source>
        <strain evidence="5">CBS 339.88</strain>
    </source>
</reference>
<dbReference type="HOGENOM" id="CLU_987103_0_0_1"/>
<dbReference type="GO" id="GO:0005524">
    <property type="term" value="F:ATP binding"/>
    <property type="evidence" value="ECO:0007669"/>
    <property type="project" value="InterPro"/>
</dbReference>
<dbReference type="GO" id="GO:0016887">
    <property type="term" value="F:ATP hydrolysis activity"/>
    <property type="evidence" value="ECO:0007669"/>
    <property type="project" value="InterPro"/>
</dbReference>
<keyword evidence="5" id="KW-1185">Reference proteome</keyword>
<sequence>MPARMDQSEEAELSRLLETQMKYEAEREALALRLRELDRKIVNTQAEHRAVRNRYVPLSMLPTEVTGLIFQKVLEYSIQRSSEEGRRVLVEIIVSHVCHQWRSISLAFPPLWAIFRHRGRSSSTSHLSLDQLDAYLERPALPSLSSTTSPHDSSFLNIYNTVTDVLYLNRFKLRRYRSNIEKFVQQVPKARSYTLEAQEDYKFKRPKPLRATPSLEVEFQYPTQAVQQLHDITLQVTLSFRVAVLGPNGSGKSTLVKLLIGDMEPNKGGEAWKRLNLVIGGS</sequence>
<feature type="domain" description="ABC transporter" evidence="3">
    <location>
        <begin position="229"/>
        <end position="268"/>
    </location>
</feature>
<keyword evidence="1" id="KW-0677">Repeat</keyword>
<organism evidence="4 5">
    <name type="scientific">Galerina marginata (strain CBS 339.88)</name>
    <dbReference type="NCBI Taxonomy" id="685588"/>
    <lineage>
        <taxon>Eukaryota</taxon>
        <taxon>Fungi</taxon>
        <taxon>Dikarya</taxon>
        <taxon>Basidiomycota</taxon>
        <taxon>Agaricomycotina</taxon>
        <taxon>Agaricomycetes</taxon>
        <taxon>Agaricomycetidae</taxon>
        <taxon>Agaricales</taxon>
        <taxon>Agaricineae</taxon>
        <taxon>Strophariaceae</taxon>
        <taxon>Galerina</taxon>
    </lineage>
</organism>
<dbReference type="Gene3D" id="3.40.50.300">
    <property type="entry name" value="P-loop containing nucleotide triphosphate hydrolases"/>
    <property type="match status" value="1"/>
</dbReference>
<dbReference type="SUPFAM" id="SSF52540">
    <property type="entry name" value="P-loop containing nucleoside triphosphate hydrolases"/>
    <property type="match status" value="1"/>
</dbReference>
<dbReference type="PANTHER" id="PTHR19211">
    <property type="entry name" value="ATP-BINDING TRANSPORT PROTEIN-RELATED"/>
    <property type="match status" value="1"/>
</dbReference>
<dbReference type="STRING" id="685588.A0A067TI90"/>
<dbReference type="Proteomes" id="UP000027222">
    <property type="component" value="Unassembled WGS sequence"/>
</dbReference>
<gene>
    <name evidence="4" type="ORF">GALMADRAFT_207391</name>
</gene>
<evidence type="ECO:0000256" key="1">
    <source>
        <dbReference type="ARBA" id="ARBA00022737"/>
    </source>
</evidence>